<protein>
    <recommendedName>
        <fullName evidence="7">Amino acid transporter transmembrane domain-containing protein</fullName>
    </recommendedName>
</protein>
<feature type="transmembrane region" description="Helical" evidence="6">
    <location>
        <begin position="369"/>
        <end position="387"/>
    </location>
</feature>
<keyword evidence="4 6" id="KW-0472">Membrane</keyword>
<dbReference type="Proteomes" id="UP000218231">
    <property type="component" value="Unassembled WGS sequence"/>
</dbReference>
<feature type="transmembrane region" description="Helical" evidence="6">
    <location>
        <begin position="134"/>
        <end position="158"/>
    </location>
</feature>
<name>A0A2A2KTD5_9BILA</name>
<evidence type="ECO:0000259" key="7">
    <source>
        <dbReference type="Pfam" id="PF01490"/>
    </source>
</evidence>
<feature type="transmembrane region" description="Helical" evidence="6">
    <location>
        <begin position="436"/>
        <end position="462"/>
    </location>
</feature>
<feature type="transmembrane region" description="Helical" evidence="6">
    <location>
        <begin position="393"/>
        <end position="416"/>
    </location>
</feature>
<sequence length="470" mass="52419">MASISPLDTAPAPNRQQLALESGKIEKPKNEKELPVPSRKHTISTFSGVITLSKAMVNAGVFSLPYAWKLGGLWVSFAASILIALVNWYGDYILAKSAQYLSKKVGRSSLDYGHFAKKVCETSDIEFLRKHSHAMVFAVDMSILAYQLGMCSVAILFISDNMVNLFGDQIGGTLDQKMLIFSTIALVFILMTNSFTNMKIVSFFAIVSTVFLFFGSFVIAQYTIRQPNHWSELPAYTDFKSTIMMMGILTYAFEGQTMVLPVENKLAKPENFLASFGVLSITMVTCSSFMTFLGFIGYTAFAQHVGPTITINVPKDGFYTSVNICLMIQSLLGNGMAMYVIFDMFQNGFRTKFGKICPSFPIRVADKGFRVFWVLVTYLMVVLIPHLETMMSLVGVTAGTMCALIFPPLFEVIVFWTDWKENLSTCHRMFKIVRNFTAMILGFAFIACGVYANMVTLIELFAKPHQSLTD</sequence>
<evidence type="ECO:0000256" key="4">
    <source>
        <dbReference type="ARBA" id="ARBA00023136"/>
    </source>
</evidence>
<reference evidence="8 9" key="1">
    <citation type="journal article" date="2017" name="Curr. Biol.">
        <title>Genome architecture and evolution of a unichromosomal asexual nematode.</title>
        <authorList>
            <person name="Fradin H."/>
            <person name="Zegar C."/>
            <person name="Gutwein M."/>
            <person name="Lucas J."/>
            <person name="Kovtun M."/>
            <person name="Corcoran D."/>
            <person name="Baugh L.R."/>
            <person name="Kiontke K."/>
            <person name="Gunsalus K."/>
            <person name="Fitch D.H."/>
            <person name="Piano F."/>
        </authorList>
    </citation>
    <scope>NUCLEOTIDE SEQUENCE [LARGE SCALE GENOMIC DNA]</scope>
    <source>
        <strain evidence="8">PF1309</strain>
    </source>
</reference>
<gene>
    <name evidence="8" type="ORF">WR25_11656</name>
</gene>
<dbReference type="EMBL" id="LIAE01007743">
    <property type="protein sequence ID" value="PAV77205.1"/>
    <property type="molecule type" value="Genomic_DNA"/>
</dbReference>
<dbReference type="InterPro" id="IPR013057">
    <property type="entry name" value="AA_transpt_TM"/>
</dbReference>
<dbReference type="GO" id="GO:0005774">
    <property type="term" value="C:vacuolar membrane"/>
    <property type="evidence" value="ECO:0007669"/>
    <property type="project" value="TreeGrafter"/>
</dbReference>
<evidence type="ECO:0000313" key="9">
    <source>
        <dbReference type="Proteomes" id="UP000218231"/>
    </source>
</evidence>
<dbReference type="PANTHER" id="PTHR22950">
    <property type="entry name" value="AMINO ACID TRANSPORTER"/>
    <property type="match status" value="1"/>
</dbReference>
<evidence type="ECO:0000256" key="3">
    <source>
        <dbReference type="ARBA" id="ARBA00022989"/>
    </source>
</evidence>
<feature type="transmembrane region" description="Helical" evidence="6">
    <location>
        <begin position="46"/>
        <end position="68"/>
    </location>
</feature>
<feature type="transmembrane region" description="Helical" evidence="6">
    <location>
        <begin position="318"/>
        <end position="342"/>
    </location>
</feature>
<feature type="domain" description="Amino acid transporter transmembrane" evidence="7">
    <location>
        <begin position="41"/>
        <end position="450"/>
    </location>
</feature>
<feature type="region of interest" description="Disordered" evidence="5">
    <location>
        <begin position="1"/>
        <end position="38"/>
    </location>
</feature>
<dbReference type="AlphaFoldDB" id="A0A2A2KTD5"/>
<proteinExistence type="predicted"/>
<feature type="compositionally biased region" description="Basic and acidic residues" evidence="5">
    <location>
        <begin position="23"/>
        <end position="34"/>
    </location>
</feature>
<feature type="transmembrane region" description="Helical" evidence="6">
    <location>
        <begin position="74"/>
        <end position="94"/>
    </location>
</feature>
<evidence type="ECO:0000256" key="6">
    <source>
        <dbReference type="SAM" id="Phobius"/>
    </source>
</evidence>
<dbReference type="Pfam" id="PF01490">
    <property type="entry name" value="Aa_trans"/>
    <property type="match status" value="1"/>
</dbReference>
<comment type="subcellular location">
    <subcellularLocation>
        <location evidence="1">Membrane</location>
        <topology evidence="1">Multi-pass membrane protein</topology>
    </subcellularLocation>
</comment>
<feature type="transmembrane region" description="Helical" evidence="6">
    <location>
        <begin position="203"/>
        <end position="222"/>
    </location>
</feature>
<keyword evidence="9" id="KW-1185">Reference proteome</keyword>
<dbReference type="GO" id="GO:0015179">
    <property type="term" value="F:L-amino acid transmembrane transporter activity"/>
    <property type="evidence" value="ECO:0007669"/>
    <property type="project" value="TreeGrafter"/>
</dbReference>
<feature type="transmembrane region" description="Helical" evidence="6">
    <location>
        <begin position="178"/>
        <end position="196"/>
    </location>
</feature>
<dbReference type="OrthoDB" id="10264777at2759"/>
<keyword evidence="3 6" id="KW-1133">Transmembrane helix</keyword>
<evidence type="ECO:0000256" key="5">
    <source>
        <dbReference type="SAM" id="MobiDB-lite"/>
    </source>
</evidence>
<evidence type="ECO:0000313" key="8">
    <source>
        <dbReference type="EMBL" id="PAV77205.1"/>
    </source>
</evidence>
<evidence type="ECO:0000256" key="1">
    <source>
        <dbReference type="ARBA" id="ARBA00004141"/>
    </source>
</evidence>
<dbReference type="PANTHER" id="PTHR22950:SF343">
    <property type="entry name" value="AMINO ACID TRANSPORTER SKAT-1-RELATED"/>
    <property type="match status" value="1"/>
</dbReference>
<keyword evidence="2 6" id="KW-0812">Transmembrane</keyword>
<evidence type="ECO:0000256" key="2">
    <source>
        <dbReference type="ARBA" id="ARBA00022692"/>
    </source>
</evidence>
<feature type="transmembrane region" description="Helical" evidence="6">
    <location>
        <begin position="242"/>
        <end position="260"/>
    </location>
</feature>
<comment type="caution">
    <text evidence="8">The sequence shown here is derived from an EMBL/GenBank/DDBJ whole genome shotgun (WGS) entry which is preliminary data.</text>
</comment>
<accession>A0A2A2KTD5</accession>
<feature type="transmembrane region" description="Helical" evidence="6">
    <location>
        <begin position="272"/>
        <end position="298"/>
    </location>
</feature>
<dbReference type="STRING" id="2018661.A0A2A2KTD5"/>
<organism evidence="8 9">
    <name type="scientific">Diploscapter pachys</name>
    <dbReference type="NCBI Taxonomy" id="2018661"/>
    <lineage>
        <taxon>Eukaryota</taxon>
        <taxon>Metazoa</taxon>
        <taxon>Ecdysozoa</taxon>
        <taxon>Nematoda</taxon>
        <taxon>Chromadorea</taxon>
        <taxon>Rhabditida</taxon>
        <taxon>Rhabditina</taxon>
        <taxon>Rhabditomorpha</taxon>
        <taxon>Rhabditoidea</taxon>
        <taxon>Rhabditidae</taxon>
        <taxon>Diploscapter</taxon>
    </lineage>
</organism>